<accession>A0A077AU29</accession>
<name>A0A077AU29_9PROT</name>
<dbReference type="EMBL" id="CP008941">
    <property type="protein sequence ID" value="AIK95504.1"/>
    <property type="molecule type" value="Genomic_DNA"/>
</dbReference>
<dbReference type="STRING" id="91604.ID47_00125"/>
<keyword evidence="2" id="KW-1185">Reference proteome</keyword>
<dbReference type="KEGG" id="paca:ID47_00125"/>
<dbReference type="HOGENOM" id="CLU_144049_0_0_5"/>
<evidence type="ECO:0000313" key="2">
    <source>
        <dbReference type="Proteomes" id="UP000028926"/>
    </source>
</evidence>
<organism evidence="1 2">
    <name type="scientific">Candidatus Odyssella acanthamoebae</name>
    <dbReference type="NCBI Taxonomy" id="91604"/>
    <lineage>
        <taxon>Bacteria</taxon>
        <taxon>Pseudomonadati</taxon>
        <taxon>Pseudomonadota</taxon>
        <taxon>Alphaproteobacteria</taxon>
        <taxon>Holosporales</taxon>
        <taxon>Candidatus Paracaedibacteraceae</taxon>
        <taxon>Candidatus Odyssella</taxon>
    </lineage>
</organism>
<dbReference type="RefSeq" id="WP_038462626.1">
    <property type="nucleotide sequence ID" value="NZ_CP008941.1"/>
</dbReference>
<dbReference type="OrthoDB" id="8479239at2"/>
<dbReference type="AlphaFoldDB" id="A0A077AU29"/>
<sequence>MVTIHSKDLKLQPLAIPRGFNVIYNFFFEVLDQGRPIYFEDDPDYPFPYELYRSMLFQVLHEYYQLLVDLGWGPDGEPEGAFYITIIRADDKHWEHPLVKFSSRNKDEIVAKLNELMLAVSNGEIS</sequence>
<proteinExistence type="predicted"/>
<reference evidence="1 2" key="1">
    <citation type="submission" date="2014-07" db="EMBL/GenBank/DDBJ databases">
        <title>Comparative genomic insights into amoeba endosymbionts belonging to the families of Holosporaceae and Candidatus Midichloriaceae within Rickettsiales.</title>
        <authorList>
            <person name="Wang Z."/>
            <person name="Wu M."/>
        </authorList>
    </citation>
    <scope>NUCLEOTIDE SEQUENCE [LARGE SCALE GENOMIC DNA]</scope>
    <source>
        <strain evidence="1">PRA3</strain>
    </source>
</reference>
<protein>
    <submittedName>
        <fullName evidence="1">Uncharacterized protein</fullName>
    </submittedName>
</protein>
<evidence type="ECO:0000313" key="1">
    <source>
        <dbReference type="EMBL" id="AIK95504.1"/>
    </source>
</evidence>
<gene>
    <name evidence="1" type="ORF">ID47_00125</name>
</gene>
<dbReference type="eggNOG" id="ENOG5033EMG">
    <property type="taxonomic scope" value="Bacteria"/>
</dbReference>
<dbReference type="Proteomes" id="UP000028926">
    <property type="component" value="Chromosome"/>
</dbReference>